<keyword evidence="4" id="KW-1185">Reference proteome</keyword>
<feature type="transmembrane region" description="Helical" evidence="2">
    <location>
        <begin position="148"/>
        <end position="168"/>
    </location>
</feature>
<sequence length="211" mass="23510">MSDNKAIIDTSGGHGPKGADEVGIETEVSPLSPNKDTLDTEPTLNEKGTTNDEIYHSIEEDSEDTQPIISWDAYLQHVAREETKDILSDGEILEEQTEIPHIISDRLQEDLSNEYDIEKDTIPALNKFKDRTIEFHKENTEIRWQRRLVESVSISAVGFAVLFFTFYISDRVTSVLSGVVGYTSVGLLAVIGIGFVIAGFSGIYKTRQNNV</sequence>
<dbReference type="RefSeq" id="WP_379731859.1">
    <property type="nucleotide sequence ID" value="NZ_JBHSWZ010000155.1"/>
</dbReference>
<feature type="region of interest" description="Disordered" evidence="1">
    <location>
        <begin position="1"/>
        <end position="52"/>
    </location>
</feature>
<protein>
    <recommendedName>
        <fullName evidence="5">DUF2335 domain-containing protein</fullName>
    </recommendedName>
</protein>
<evidence type="ECO:0000313" key="4">
    <source>
        <dbReference type="Proteomes" id="UP001597111"/>
    </source>
</evidence>
<accession>A0ABD6BBC5</accession>
<feature type="transmembrane region" description="Helical" evidence="2">
    <location>
        <begin position="180"/>
        <end position="204"/>
    </location>
</feature>
<gene>
    <name evidence="3" type="ORF">ACFR9S_15465</name>
</gene>
<proteinExistence type="predicted"/>
<feature type="compositionally biased region" description="Polar residues" evidence="1">
    <location>
        <begin position="29"/>
        <end position="48"/>
    </location>
</feature>
<keyword evidence="2" id="KW-1133">Transmembrane helix</keyword>
<dbReference type="AlphaFoldDB" id="A0ABD6BBC5"/>
<name>A0ABD6BBC5_9EURY</name>
<reference evidence="3 4" key="1">
    <citation type="journal article" date="2019" name="Int. J. Syst. Evol. Microbiol.">
        <title>The Global Catalogue of Microorganisms (GCM) 10K type strain sequencing project: providing services to taxonomists for standard genome sequencing and annotation.</title>
        <authorList>
            <consortium name="The Broad Institute Genomics Platform"/>
            <consortium name="The Broad Institute Genome Sequencing Center for Infectious Disease"/>
            <person name="Wu L."/>
            <person name="Ma J."/>
        </authorList>
    </citation>
    <scope>NUCLEOTIDE SEQUENCE [LARGE SCALE GENOMIC DNA]</scope>
    <source>
        <strain evidence="3 4">CGMCC 1.12285</strain>
    </source>
</reference>
<dbReference type="EMBL" id="JBHUDH010000253">
    <property type="protein sequence ID" value="MFD1527679.1"/>
    <property type="molecule type" value="Genomic_DNA"/>
</dbReference>
<evidence type="ECO:0000313" key="3">
    <source>
        <dbReference type="EMBL" id="MFD1527679.1"/>
    </source>
</evidence>
<dbReference type="Proteomes" id="UP001597111">
    <property type="component" value="Unassembled WGS sequence"/>
</dbReference>
<evidence type="ECO:0000256" key="2">
    <source>
        <dbReference type="SAM" id="Phobius"/>
    </source>
</evidence>
<keyword evidence="2" id="KW-0812">Transmembrane</keyword>
<evidence type="ECO:0000256" key="1">
    <source>
        <dbReference type="SAM" id="MobiDB-lite"/>
    </source>
</evidence>
<organism evidence="3 4">
    <name type="scientific">Halolamina salina</name>
    <dbReference type="NCBI Taxonomy" id="1220023"/>
    <lineage>
        <taxon>Archaea</taxon>
        <taxon>Methanobacteriati</taxon>
        <taxon>Methanobacteriota</taxon>
        <taxon>Stenosarchaea group</taxon>
        <taxon>Halobacteria</taxon>
        <taxon>Halobacteriales</taxon>
        <taxon>Haloferacaceae</taxon>
    </lineage>
</organism>
<keyword evidence="2" id="KW-0472">Membrane</keyword>
<comment type="caution">
    <text evidence="3">The sequence shown here is derived from an EMBL/GenBank/DDBJ whole genome shotgun (WGS) entry which is preliminary data.</text>
</comment>
<evidence type="ECO:0008006" key="5">
    <source>
        <dbReference type="Google" id="ProtNLM"/>
    </source>
</evidence>